<gene>
    <name evidence="3" type="ORF">Tci_035075</name>
</gene>
<feature type="region of interest" description="Disordered" evidence="2">
    <location>
        <begin position="358"/>
        <end position="391"/>
    </location>
</feature>
<feature type="coiled-coil region" evidence="1">
    <location>
        <begin position="768"/>
        <end position="830"/>
    </location>
</feature>
<protein>
    <submittedName>
        <fullName evidence="3">Ribonuclease H-like domain-containing protein</fullName>
    </submittedName>
</protein>
<comment type="caution">
    <text evidence="3">The sequence shown here is derived from an EMBL/GenBank/DDBJ whole genome shotgun (WGS) entry which is preliminary data.</text>
</comment>
<accession>A0A6L2LQ71</accession>
<feature type="region of interest" description="Disordered" evidence="2">
    <location>
        <begin position="55"/>
        <end position="92"/>
    </location>
</feature>
<name>A0A6L2LQ71_TANCI</name>
<feature type="non-terminal residue" evidence="3">
    <location>
        <position position="1123"/>
    </location>
</feature>
<evidence type="ECO:0000256" key="1">
    <source>
        <dbReference type="SAM" id="Coils"/>
    </source>
</evidence>
<dbReference type="EMBL" id="BKCJ010004788">
    <property type="protein sequence ID" value="GEU63097.1"/>
    <property type="molecule type" value="Genomic_DNA"/>
</dbReference>
<proteinExistence type="predicted"/>
<feature type="region of interest" description="Disordered" evidence="2">
    <location>
        <begin position="195"/>
        <end position="256"/>
    </location>
</feature>
<organism evidence="3">
    <name type="scientific">Tanacetum cinerariifolium</name>
    <name type="common">Dalmatian daisy</name>
    <name type="synonym">Chrysanthemum cinerariifolium</name>
    <dbReference type="NCBI Taxonomy" id="118510"/>
    <lineage>
        <taxon>Eukaryota</taxon>
        <taxon>Viridiplantae</taxon>
        <taxon>Streptophyta</taxon>
        <taxon>Embryophyta</taxon>
        <taxon>Tracheophyta</taxon>
        <taxon>Spermatophyta</taxon>
        <taxon>Magnoliopsida</taxon>
        <taxon>eudicotyledons</taxon>
        <taxon>Gunneridae</taxon>
        <taxon>Pentapetalae</taxon>
        <taxon>asterids</taxon>
        <taxon>campanulids</taxon>
        <taxon>Asterales</taxon>
        <taxon>Asteraceae</taxon>
        <taxon>Asteroideae</taxon>
        <taxon>Anthemideae</taxon>
        <taxon>Anthemidinae</taxon>
        <taxon>Tanacetum</taxon>
    </lineage>
</organism>
<sequence length="1123" mass="127286">MMVQAQGEMSEGSANPTDLHHIPTIIQPSTSQQQRLNNIGNLEERSLSLEKAATTTTSFDAEQDKGNIFKTQSKATPKKPGSQGTSLGGGPRCQEAMGDTVAQTRVLDLETTKTTQALKIDSLKRRVKKLERRKRSRNPGLKRLYKVRLSARVESYKDEGLDCDEVIVKDVEILFDVADDLRGKEVFVSQEVPLKESEKPKTTSASTRPKAKGLVIHKQEQAPTPIVSLQQSSHVNDKGKGKMVKPEPVKKLSKKDQEKAQQIKEVNIAWDDVQAKIDADYELAQRLQAEEQDELTDAETTKLFMQFLEKWRKFFATKRDEEKRDRPPTRAQQMSIIHKKVNTFVDFKTELVEESSKKAEAEITQKGSLKRAGDELEQERSKKQKAEDDKESEELKKCLEIIPDDGDDVTIDVTPLSSNKILKNFDKEDLEVLWRLVKARFEKVKPVDHVDSFLLHNLKTMFKHHVEDNNILYYLLVEKMYPLTNHKLHQMFNDVKFQVDYECEMAFERLRLVMKQLKEGYVPKRRHLCQQVFDVFKDEGRLPEAIRFTIILNGDSPTPTTVVDGVVQAVAPTTDEQRLAKKNKLKARGTLLMALPDKHQLKFNIHKDAKSLMEAIEKRRNKDDLEDQSLDGLFNNLKIFKAEVKSSSSTSHITQNIAFVSSQNIDGTNESVSVVPCVSATSTKPSASILPNIDNLSDTIIYSFFASQSNSPQLDNEDLKQIDANDLEEMDLNYDWSFQADEEPINYALMAFTSSSSLSSDNEVAPCLESVEARLVIYQQNKNVFEEDIKLLKLDVMLRDNDLVELTKKFEKAKKERDDLNHTLKKIRLLQKNLSKLLESQITDKTGLGYDNQVFDSIVFDYDELNSSESDVSVPTILVHDRYKSGEGYHVVSPPYTGTFMLPKLDLVFHDAFTVSETILTVFNVEPSTTKPNKDLSHSNRPSAPIIEDWVSDSEDESEGEPMPTEKAPSFVETYKHVKTTRTFVKPGNLQQALKDKRVIDSGYPRYMSRNISYLSDFKEINGGYVAFGGNPKGDKITGKDPIGKSDGKADEGFLVGYFVSSKAFRVFNSSTRIVQETLHINFLEKQPNVIGSGPTWLFDIDTLTHFMNYQPVVAGNQPNYSA</sequence>
<evidence type="ECO:0000313" key="3">
    <source>
        <dbReference type="EMBL" id="GEU63097.1"/>
    </source>
</evidence>
<evidence type="ECO:0000256" key="2">
    <source>
        <dbReference type="SAM" id="MobiDB-lite"/>
    </source>
</evidence>
<keyword evidence="1" id="KW-0175">Coiled coil</keyword>
<reference evidence="3" key="1">
    <citation type="journal article" date="2019" name="Sci. Rep.">
        <title>Draft genome of Tanacetum cinerariifolium, the natural source of mosquito coil.</title>
        <authorList>
            <person name="Yamashiro T."/>
            <person name="Shiraishi A."/>
            <person name="Satake H."/>
            <person name="Nakayama K."/>
        </authorList>
    </citation>
    <scope>NUCLEOTIDE SEQUENCE</scope>
</reference>
<dbReference type="AlphaFoldDB" id="A0A6L2LQ71"/>
<feature type="compositionally biased region" description="Basic and acidic residues" evidence="2">
    <location>
        <begin position="371"/>
        <end position="391"/>
    </location>
</feature>
<feature type="compositionally biased region" description="Basic and acidic residues" evidence="2">
    <location>
        <begin position="235"/>
        <end position="256"/>
    </location>
</feature>